<dbReference type="PANTHER" id="PTHR44216:SF3">
    <property type="entry name" value="PROTEIN O-MANNOSYL-TRANSFERASE TMTC2"/>
    <property type="match status" value="1"/>
</dbReference>
<dbReference type="AlphaFoldDB" id="A0A139WIR8"/>
<organism evidence="19 20">
    <name type="scientific">Tribolium castaneum</name>
    <name type="common">Red flour beetle</name>
    <dbReference type="NCBI Taxonomy" id="7070"/>
    <lineage>
        <taxon>Eukaryota</taxon>
        <taxon>Metazoa</taxon>
        <taxon>Ecdysozoa</taxon>
        <taxon>Arthropoda</taxon>
        <taxon>Hexapoda</taxon>
        <taxon>Insecta</taxon>
        <taxon>Pterygota</taxon>
        <taxon>Neoptera</taxon>
        <taxon>Endopterygota</taxon>
        <taxon>Coleoptera</taxon>
        <taxon>Polyphaga</taxon>
        <taxon>Cucujiformia</taxon>
        <taxon>Tenebrionidae</taxon>
        <taxon>Tenebrionidae incertae sedis</taxon>
        <taxon>Tribolium</taxon>
    </lineage>
</organism>
<evidence type="ECO:0000256" key="13">
    <source>
        <dbReference type="ARBA" id="ARBA00023136"/>
    </source>
</evidence>
<evidence type="ECO:0000259" key="18">
    <source>
        <dbReference type="Pfam" id="PF08409"/>
    </source>
</evidence>
<keyword evidence="11" id="KW-0256">Endoplasmic reticulum</keyword>
<dbReference type="SMART" id="SM00028">
    <property type="entry name" value="TPR"/>
    <property type="match status" value="8"/>
</dbReference>
<feature type="repeat" description="TPR" evidence="16">
    <location>
        <begin position="991"/>
        <end position="1024"/>
    </location>
</feature>
<dbReference type="Pfam" id="PF13181">
    <property type="entry name" value="TPR_8"/>
    <property type="match status" value="3"/>
</dbReference>
<comment type="function">
    <text evidence="1">Transfers mannosyl residues to the hydroxyl group of serine or threonine residues.</text>
</comment>
<dbReference type="InterPro" id="IPR019734">
    <property type="entry name" value="TPR_rpt"/>
</dbReference>
<dbReference type="Pfam" id="PF13414">
    <property type="entry name" value="TPR_11"/>
    <property type="match status" value="1"/>
</dbReference>
<dbReference type="PROSITE" id="PS50293">
    <property type="entry name" value="TPR_REGION"/>
    <property type="match status" value="2"/>
</dbReference>
<dbReference type="Proteomes" id="UP000007266">
    <property type="component" value="Linkage group 4"/>
</dbReference>
<evidence type="ECO:0000256" key="16">
    <source>
        <dbReference type="PROSITE-ProRule" id="PRU00339"/>
    </source>
</evidence>
<evidence type="ECO:0000256" key="4">
    <source>
        <dbReference type="ARBA" id="ARBA00004922"/>
    </source>
</evidence>
<feature type="transmembrane region" description="Helical" evidence="17">
    <location>
        <begin position="416"/>
        <end position="445"/>
    </location>
</feature>
<evidence type="ECO:0000256" key="7">
    <source>
        <dbReference type="ARBA" id="ARBA00022679"/>
    </source>
</evidence>
<dbReference type="Pfam" id="PF00515">
    <property type="entry name" value="TPR_1"/>
    <property type="match status" value="1"/>
</dbReference>
<feature type="transmembrane region" description="Helical" evidence="17">
    <location>
        <begin position="260"/>
        <end position="281"/>
    </location>
</feature>
<comment type="catalytic activity">
    <reaction evidence="14">
        <text>a di-trans,poly-cis-dolichyl beta-D-mannosyl phosphate + L-threonyl-[protein] = 3-O-(alpha-D-mannosyl)-L-threonyl-[protein] + a di-trans,poly-cis-dolichyl phosphate + H(+)</text>
        <dbReference type="Rhea" id="RHEA:53396"/>
        <dbReference type="Rhea" id="RHEA-COMP:11060"/>
        <dbReference type="Rhea" id="RHEA-COMP:13547"/>
        <dbReference type="Rhea" id="RHEA-COMP:19498"/>
        <dbReference type="Rhea" id="RHEA-COMP:19501"/>
        <dbReference type="ChEBI" id="CHEBI:15378"/>
        <dbReference type="ChEBI" id="CHEBI:30013"/>
        <dbReference type="ChEBI" id="CHEBI:57683"/>
        <dbReference type="ChEBI" id="CHEBI:58211"/>
        <dbReference type="ChEBI" id="CHEBI:137323"/>
        <dbReference type="EC" id="2.4.1.109"/>
    </reaction>
</comment>
<feature type="repeat" description="TPR" evidence="16">
    <location>
        <begin position="738"/>
        <end position="771"/>
    </location>
</feature>
<comment type="pathway">
    <text evidence="4">Protein modification; protein glycosylation.</text>
</comment>
<dbReference type="PROSITE" id="PS50005">
    <property type="entry name" value="TPR"/>
    <property type="match status" value="6"/>
</dbReference>
<dbReference type="EMBL" id="KQ971338">
    <property type="protein sequence ID" value="KYB27853.1"/>
    <property type="molecule type" value="Genomic_DNA"/>
</dbReference>
<feature type="domain" description="DUF1736" evidence="18">
    <location>
        <begin position="477"/>
        <end position="549"/>
    </location>
</feature>
<evidence type="ECO:0000256" key="6">
    <source>
        <dbReference type="ARBA" id="ARBA00012839"/>
    </source>
</evidence>
<dbReference type="GO" id="GO:0004169">
    <property type="term" value="F:dolichyl-phosphate-mannose-protein mannosyltransferase activity"/>
    <property type="evidence" value="ECO:0007669"/>
    <property type="project" value="UniProtKB-EC"/>
</dbReference>
<feature type="transmembrane region" description="Helical" evidence="17">
    <location>
        <begin position="534"/>
        <end position="553"/>
    </location>
</feature>
<gene>
    <name evidence="19" type="primary">AUGUSTUS-3.0.2_32761</name>
    <name evidence="19" type="ORF">TcasGA2_TC032761</name>
</gene>
<feature type="repeat" description="TPR" evidence="16">
    <location>
        <begin position="854"/>
        <end position="887"/>
    </location>
</feature>
<comment type="catalytic activity">
    <reaction evidence="15">
        <text>a di-trans,poly-cis-dolichyl beta-D-mannosyl phosphate + L-seryl-[protein] = 3-O-(alpha-D-mannosyl)-L-seryl-[protein] + a di-trans,poly-cis-dolichyl phosphate + H(+)</text>
        <dbReference type="Rhea" id="RHEA:17377"/>
        <dbReference type="Rhea" id="RHEA-COMP:9863"/>
        <dbReference type="Rhea" id="RHEA-COMP:13546"/>
        <dbReference type="Rhea" id="RHEA-COMP:19498"/>
        <dbReference type="Rhea" id="RHEA-COMP:19501"/>
        <dbReference type="ChEBI" id="CHEBI:15378"/>
        <dbReference type="ChEBI" id="CHEBI:29999"/>
        <dbReference type="ChEBI" id="CHEBI:57683"/>
        <dbReference type="ChEBI" id="CHEBI:58211"/>
        <dbReference type="ChEBI" id="CHEBI:137321"/>
        <dbReference type="EC" id="2.4.1.109"/>
    </reaction>
</comment>
<dbReference type="InterPro" id="IPR052384">
    <property type="entry name" value="TMTC_O-mannosyltransferase"/>
</dbReference>
<comment type="similarity">
    <text evidence="5">Belongs to the TMTC family.</text>
</comment>
<dbReference type="GO" id="GO:0000030">
    <property type="term" value="F:mannosyltransferase activity"/>
    <property type="evidence" value="ECO:0000318"/>
    <property type="project" value="GO_Central"/>
</dbReference>
<evidence type="ECO:0000256" key="12">
    <source>
        <dbReference type="ARBA" id="ARBA00022989"/>
    </source>
</evidence>
<evidence type="ECO:0000256" key="11">
    <source>
        <dbReference type="ARBA" id="ARBA00022824"/>
    </source>
</evidence>
<evidence type="ECO:0000256" key="1">
    <source>
        <dbReference type="ARBA" id="ARBA00003582"/>
    </source>
</evidence>
<keyword evidence="20" id="KW-1185">Reference proteome</keyword>
<evidence type="ECO:0000313" key="19">
    <source>
        <dbReference type="EMBL" id="KYB27853.1"/>
    </source>
</evidence>
<dbReference type="EC" id="2.4.1.109" evidence="6"/>
<feature type="repeat" description="TPR" evidence="16">
    <location>
        <begin position="923"/>
        <end position="956"/>
    </location>
</feature>
<evidence type="ECO:0000256" key="10">
    <source>
        <dbReference type="ARBA" id="ARBA00022803"/>
    </source>
</evidence>
<sequence length="1039" mass="116233">MASKEKYCSKSDRGAVKISVIIPRVVMTQVECNRRAVSGLRRKTKAPSAGGMRSHSTQLRLFTSSTRHRVFDARRGHFDPAKASCLRDKFHWGSVLLLQVNSTGDALEAARNGPDSLNELALVNGARERTRRSELSSGKKSPEPFLPRFAEISAALSWAQQVTVSSPIDVLTPSMDYVSSLCCLLAFVLYYNTLDAGFVYDDRRAILSNPDLLPKTPWARLLENDFWGTPLSDSGSHGSYRPLCVLTFRLNYLLGGFQPWGYHLVNVLLHCLATALLVKLARQVLPKSKSSVGPAITGLIFATHPIHTEAVAGVVGRADLAACNFYLLSFLAYVTHTKHRDSFCCYGGNKEDNMKQLRTLKYQKFVYSLQKNVTSCNWPKRLGVSEACNKNVVFRMHLKEKNEACCLKSRVRQWMYLGLCILLALAAMLSKETGITVLGMCMIYDFIYCPSLKKRQWRSLLVLGAASVILLAIRLQSRVPQFSTADNPTAREPKLLTRLLTFIYLPVFNFWLLLVPNTLSFDWGMDAIPRITTLGDSRNIVTFCFYSLLFLLVKKSVSSMRSPPKTCRCCHLDLSDVHTVNCRNTNNNNTAHSTCVCLSKRSTSNSCCVILLALAFLTLPFLPATNLLFYVGFVVAERVLYLPSAGLCLMVGLGGAALYRKYRTPFTVGFIGVLLTFSAKTVLRNKDWTNEEALYRAAVNVNPPKAFGNLGSVLSSQGRITEAEWAFRKALQFRPNMADVHYNLGILLQARQQLGEAIESYQRAIHFRPSLALAYVNLGAALISAGRCQEAVSVLRQGSRLDGTGLRDRREHETARVSALLQLGALYSEQGRLQRALAAYREAAYSLPEHYPPQSVFNVLGETLARLQQDEEAERWYQAALNAQPDHVPAHITYGKLLAKNVSRTAEAEQWFRKAQRLAPQEPSVYHHYGEFLASRRRYKEASVMYEKAAELRPHDYELAVAAATAMRQAGRHQEAERWYRTAVDLKPSDARSHTNLGAILHLNGKYSEAASSYKEALRLQPDDITTLTNLHKLHSVMT</sequence>
<keyword evidence="9" id="KW-0677">Repeat</keyword>
<evidence type="ECO:0000256" key="14">
    <source>
        <dbReference type="ARBA" id="ARBA00045085"/>
    </source>
</evidence>
<name>A0A139WIR8_TRICA</name>
<evidence type="ECO:0000256" key="15">
    <source>
        <dbReference type="ARBA" id="ARBA00045102"/>
    </source>
</evidence>
<protein>
    <recommendedName>
        <fullName evidence="6">dolichyl-phosphate-mannose--protein mannosyltransferase</fullName>
        <ecNumber evidence="6">2.4.1.109</ecNumber>
    </recommendedName>
</protein>
<dbReference type="GO" id="GO:0035269">
    <property type="term" value="P:protein O-linked glycosylation via mannose"/>
    <property type="evidence" value="ECO:0000318"/>
    <property type="project" value="GO_Central"/>
</dbReference>
<comment type="subcellular location">
    <subcellularLocation>
        <location evidence="3">Endoplasmic reticulum</location>
    </subcellularLocation>
    <subcellularLocation>
        <location evidence="2">Membrane</location>
        <topology evidence="2">Multi-pass membrane protein</topology>
    </subcellularLocation>
</comment>
<dbReference type="InParanoid" id="A0A139WIR8"/>
<feature type="transmembrane region" description="Helical" evidence="17">
    <location>
        <begin position="639"/>
        <end position="659"/>
    </location>
</feature>
<keyword evidence="7" id="KW-0808">Transferase</keyword>
<feature type="transmembrane region" description="Helical" evidence="17">
    <location>
        <begin position="177"/>
        <end position="194"/>
    </location>
</feature>
<keyword evidence="8 17" id="KW-0812">Transmembrane</keyword>
<reference evidence="19 20" key="1">
    <citation type="journal article" date="2008" name="Nature">
        <title>The genome of the model beetle and pest Tribolium castaneum.</title>
        <authorList>
            <consortium name="Tribolium Genome Sequencing Consortium"/>
            <person name="Richards S."/>
            <person name="Gibbs R.A."/>
            <person name="Weinstock G.M."/>
            <person name="Brown S.J."/>
            <person name="Denell R."/>
            <person name="Beeman R.W."/>
            <person name="Gibbs R."/>
            <person name="Beeman R.W."/>
            <person name="Brown S.J."/>
            <person name="Bucher G."/>
            <person name="Friedrich M."/>
            <person name="Grimmelikhuijzen C.J."/>
            <person name="Klingler M."/>
            <person name="Lorenzen M."/>
            <person name="Richards S."/>
            <person name="Roth S."/>
            <person name="Schroder R."/>
            <person name="Tautz D."/>
            <person name="Zdobnov E.M."/>
            <person name="Muzny D."/>
            <person name="Gibbs R.A."/>
            <person name="Weinstock G.M."/>
            <person name="Attaway T."/>
            <person name="Bell S."/>
            <person name="Buhay C.J."/>
            <person name="Chandrabose M.N."/>
            <person name="Chavez D."/>
            <person name="Clerk-Blankenburg K.P."/>
            <person name="Cree A."/>
            <person name="Dao M."/>
            <person name="Davis C."/>
            <person name="Chacko J."/>
            <person name="Dinh H."/>
            <person name="Dugan-Rocha S."/>
            <person name="Fowler G."/>
            <person name="Garner T.T."/>
            <person name="Garnes J."/>
            <person name="Gnirke A."/>
            <person name="Hawes A."/>
            <person name="Hernandez J."/>
            <person name="Hines S."/>
            <person name="Holder M."/>
            <person name="Hume J."/>
            <person name="Jhangiani S.N."/>
            <person name="Joshi V."/>
            <person name="Khan Z.M."/>
            <person name="Jackson L."/>
            <person name="Kovar C."/>
            <person name="Kowis A."/>
            <person name="Lee S."/>
            <person name="Lewis L.R."/>
            <person name="Margolis J."/>
            <person name="Morgan M."/>
            <person name="Nazareth L.V."/>
            <person name="Nguyen N."/>
            <person name="Okwuonu G."/>
            <person name="Parker D."/>
            <person name="Richards S."/>
            <person name="Ruiz S.J."/>
            <person name="Santibanez J."/>
            <person name="Savard J."/>
            <person name="Scherer S.E."/>
            <person name="Schneider B."/>
            <person name="Sodergren E."/>
            <person name="Tautz D."/>
            <person name="Vattahil S."/>
            <person name="Villasana D."/>
            <person name="White C.S."/>
            <person name="Wright R."/>
            <person name="Park Y."/>
            <person name="Beeman R.W."/>
            <person name="Lord J."/>
            <person name="Oppert B."/>
            <person name="Lorenzen M."/>
            <person name="Brown S."/>
            <person name="Wang L."/>
            <person name="Savard J."/>
            <person name="Tautz D."/>
            <person name="Richards S."/>
            <person name="Weinstock G."/>
            <person name="Gibbs R.A."/>
            <person name="Liu Y."/>
            <person name="Worley K."/>
            <person name="Weinstock G."/>
            <person name="Elsik C.G."/>
            <person name="Reese J.T."/>
            <person name="Elhaik E."/>
            <person name="Landan G."/>
            <person name="Graur D."/>
            <person name="Arensburger P."/>
            <person name="Atkinson P."/>
            <person name="Beeman R.W."/>
            <person name="Beidler J."/>
            <person name="Brown S.J."/>
            <person name="Demuth J.P."/>
            <person name="Drury D.W."/>
            <person name="Du Y.Z."/>
            <person name="Fujiwara H."/>
            <person name="Lorenzen M."/>
            <person name="Maselli V."/>
            <person name="Osanai M."/>
            <person name="Park Y."/>
            <person name="Robertson H.M."/>
            <person name="Tu Z."/>
            <person name="Wang J.J."/>
            <person name="Wang S."/>
            <person name="Richards S."/>
            <person name="Song H."/>
            <person name="Zhang L."/>
            <person name="Sodergren E."/>
            <person name="Werner D."/>
            <person name="Stanke M."/>
            <person name="Morgenstern B."/>
            <person name="Solovyev V."/>
            <person name="Kosarev P."/>
            <person name="Brown G."/>
            <person name="Chen H.C."/>
            <person name="Ermolaeva O."/>
            <person name="Hlavina W."/>
            <person name="Kapustin Y."/>
            <person name="Kiryutin B."/>
            <person name="Kitts P."/>
            <person name="Maglott D."/>
            <person name="Pruitt K."/>
            <person name="Sapojnikov V."/>
            <person name="Souvorov A."/>
            <person name="Mackey A.J."/>
            <person name="Waterhouse R.M."/>
            <person name="Wyder S."/>
            <person name="Zdobnov E.M."/>
            <person name="Zdobnov E.M."/>
            <person name="Wyder S."/>
            <person name="Kriventseva E.V."/>
            <person name="Kadowaki T."/>
            <person name="Bork P."/>
            <person name="Aranda M."/>
            <person name="Bao R."/>
            <person name="Beermann A."/>
            <person name="Berns N."/>
            <person name="Bolognesi R."/>
            <person name="Bonneton F."/>
            <person name="Bopp D."/>
            <person name="Brown S.J."/>
            <person name="Bucher G."/>
            <person name="Butts T."/>
            <person name="Chaumot A."/>
            <person name="Denell R.E."/>
            <person name="Ferrier D.E."/>
            <person name="Friedrich M."/>
            <person name="Gordon C.M."/>
            <person name="Jindra M."/>
            <person name="Klingler M."/>
            <person name="Lan Q."/>
            <person name="Lattorff H.M."/>
            <person name="Laudet V."/>
            <person name="von Levetsow C."/>
            <person name="Liu Z."/>
            <person name="Lutz R."/>
            <person name="Lynch J.A."/>
            <person name="da Fonseca R.N."/>
            <person name="Posnien N."/>
            <person name="Reuter R."/>
            <person name="Roth S."/>
            <person name="Savard J."/>
            <person name="Schinko J.B."/>
            <person name="Schmitt C."/>
            <person name="Schoppmeier M."/>
            <person name="Schroder R."/>
            <person name="Shippy T.D."/>
            <person name="Simonnet F."/>
            <person name="Marques-Souza H."/>
            <person name="Tautz D."/>
            <person name="Tomoyasu Y."/>
            <person name="Trauner J."/>
            <person name="Van der Zee M."/>
            <person name="Vervoort M."/>
            <person name="Wittkopp N."/>
            <person name="Wimmer E.A."/>
            <person name="Yang X."/>
            <person name="Jones A.K."/>
            <person name="Sattelle D.B."/>
            <person name="Ebert P.R."/>
            <person name="Nelson D."/>
            <person name="Scott J.G."/>
            <person name="Beeman R.W."/>
            <person name="Muthukrishnan S."/>
            <person name="Kramer K.J."/>
            <person name="Arakane Y."/>
            <person name="Beeman R.W."/>
            <person name="Zhu Q."/>
            <person name="Hogenkamp D."/>
            <person name="Dixit R."/>
            <person name="Oppert B."/>
            <person name="Jiang H."/>
            <person name="Zou Z."/>
            <person name="Marshall J."/>
            <person name="Elpidina E."/>
            <person name="Vinokurov K."/>
            <person name="Oppert C."/>
            <person name="Zou Z."/>
            <person name="Evans J."/>
            <person name="Lu Z."/>
            <person name="Zhao P."/>
            <person name="Sumathipala N."/>
            <person name="Altincicek B."/>
            <person name="Vilcinskas A."/>
            <person name="Williams M."/>
            <person name="Hultmark D."/>
            <person name="Hetru C."/>
            <person name="Jiang H."/>
            <person name="Grimmelikhuijzen C.J."/>
            <person name="Hauser F."/>
            <person name="Cazzamali G."/>
            <person name="Williamson M."/>
            <person name="Park Y."/>
            <person name="Li B."/>
            <person name="Tanaka Y."/>
            <person name="Predel R."/>
            <person name="Neupert S."/>
            <person name="Schachtner J."/>
            <person name="Verleyen P."/>
            <person name="Raible F."/>
            <person name="Bork P."/>
            <person name="Friedrich M."/>
            <person name="Walden K.K."/>
            <person name="Robertson H.M."/>
            <person name="Angeli S."/>
            <person name="Foret S."/>
            <person name="Bucher G."/>
            <person name="Schuetz S."/>
            <person name="Maleszka R."/>
            <person name="Wimmer E.A."/>
            <person name="Beeman R.W."/>
            <person name="Lorenzen M."/>
            <person name="Tomoyasu Y."/>
            <person name="Miller S.C."/>
            <person name="Grossmann D."/>
            <person name="Bucher G."/>
        </authorList>
    </citation>
    <scope>NUCLEOTIDE SEQUENCE [LARGE SCALE GENOMIC DNA]</scope>
    <source>
        <strain evidence="19 20">Georgia GA2</strain>
    </source>
</reference>
<feature type="repeat" description="TPR" evidence="16">
    <location>
        <begin position="817"/>
        <end position="850"/>
    </location>
</feature>
<evidence type="ECO:0000256" key="2">
    <source>
        <dbReference type="ARBA" id="ARBA00004141"/>
    </source>
</evidence>
<dbReference type="GO" id="GO:0005789">
    <property type="term" value="C:endoplasmic reticulum membrane"/>
    <property type="evidence" value="ECO:0000318"/>
    <property type="project" value="GO_Central"/>
</dbReference>
<feature type="transmembrane region" description="Helical" evidence="17">
    <location>
        <begin position="495"/>
        <end position="514"/>
    </location>
</feature>
<feature type="transmembrane region" description="Helical" evidence="17">
    <location>
        <begin position="609"/>
        <end position="633"/>
    </location>
</feature>
<dbReference type="OMA" id="TQIFYND"/>
<evidence type="ECO:0000256" key="8">
    <source>
        <dbReference type="ARBA" id="ARBA00022692"/>
    </source>
</evidence>
<dbReference type="InterPro" id="IPR011990">
    <property type="entry name" value="TPR-like_helical_dom_sf"/>
</dbReference>
<dbReference type="Pfam" id="PF13432">
    <property type="entry name" value="TPR_16"/>
    <property type="match status" value="1"/>
</dbReference>
<dbReference type="FunCoup" id="A0A139WIR8">
    <property type="interactions" value="88"/>
</dbReference>
<dbReference type="InterPro" id="IPR013618">
    <property type="entry name" value="TMTC_DUF1736"/>
</dbReference>
<dbReference type="STRING" id="7070.A0A139WIR8"/>
<evidence type="ECO:0000256" key="9">
    <source>
        <dbReference type="ARBA" id="ARBA00022737"/>
    </source>
</evidence>
<dbReference type="SUPFAM" id="SSF48452">
    <property type="entry name" value="TPR-like"/>
    <property type="match status" value="2"/>
</dbReference>
<keyword evidence="10 16" id="KW-0802">TPR repeat</keyword>
<evidence type="ECO:0000256" key="5">
    <source>
        <dbReference type="ARBA" id="ARBA00007882"/>
    </source>
</evidence>
<dbReference type="UniPathway" id="UPA00378"/>
<accession>A0A139WIR8</accession>
<feature type="repeat" description="TPR" evidence="16">
    <location>
        <begin position="704"/>
        <end position="737"/>
    </location>
</feature>
<dbReference type="eggNOG" id="KOG1124">
    <property type="taxonomic scope" value="Eukaryota"/>
</dbReference>
<keyword evidence="13 17" id="KW-0472">Membrane</keyword>
<evidence type="ECO:0000313" key="20">
    <source>
        <dbReference type="Proteomes" id="UP000007266"/>
    </source>
</evidence>
<evidence type="ECO:0000256" key="17">
    <source>
        <dbReference type="SAM" id="Phobius"/>
    </source>
</evidence>
<dbReference type="PANTHER" id="PTHR44216">
    <property type="entry name" value="PROTEIN O-MANNOSYL-TRANSFERASE TMTC2"/>
    <property type="match status" value="1"/>
</dbReference>
<reference evidence="19 20" key="2">
    <citation type="journal article" date="2010" name="Nucleic Acids Res.">
        <title>BeetleBase in 2010: revisions to provide comprehensive genomic information for Tribolium castaneum.</title>
        <authorList>
            <person name="Kim H.S."/>
            <person name="Murphy T."/>
            <person name="Xia J."/>
            <person name="Caragea D."/>
            <person name="Park Y."/>
            <person name="Beeman R.W."/>
            <person name="Lorenzen M.D."/>
            <person name="Butcher S."/>
            <person name="Manak J.R."/>
            <person name="Brown S.J."/>
        </authorList>
    </citation>
    <scope>GENOME REANNOTATION</scope>
    <source>
        <strain evidence="19 20">Georgia GA2</strain>
    </source>
</reference>
<evidence type="ECO:0000256" key="3">
    <source>
        <dbReference type="ARBA" id="ARBA00004240"/>
    </source>
</evidence>
<keyword evidence="12 17" id="KW-1133">Transmembrane helix</keyword>
<dbReference type="Gene3D" id="1.25.40.10">
    <property type="entry name" value="Tetratricopeptide repeat domain"/>
    <property type="match status" value="4"/>
</dbReference>
<proteinExistence type="inferred from homology"/>
<feature type="transmembrane region" description="Helical" evidence="17">
    <location>
        <begin position="666"/>
        <end position="683"/>
    </location>
</feature>
<dbReference type="Pfam" id="PF08409">
    <property type="entry name" value="TMTC_DUF1736"/>
    <property type="match status" value="1"/>
</dbReference>
<feature type="transmembrane region" description="Helical" evidence="17">
    <location>
        <begin position="457"/>
        <end position="475"/>
    </location>
</feature>